<reference evidence="3" key="1">
    <citation type="journal article" date="2020" name="Fungal Divers.">
        <title>Resolving the Mortierellaceae phylogeny through synthesis of multi-gene phylogenetics and phylogenomics.</title>
        <authorList>
            <person name="Vandepol N."/>
            <person name="Liber J."/>
            <person name="Desiro A."/>
            <person name="Na H."/>
            <person name="Kennedy M."/>
            <person name="Barry K."/>
            <person name="Grigoriev I.V."/>
            <person name="Miller A.N."/>
            <person name="O'Donnell K."/>
            <person name="Stajich J.E."/>
            <person name="Bonito G."/>
        </authorList>
    </citation>
    <scope>NUCLEOTIDE SEQUENCE</scope>
    <source>
        <strain evidence="3">NRRL 6426</strain>
    </source>
</reference>
<dbReference type="AlphaFoldDB" id="A0A9P5VE58"/>
<feature type="signal peptide" evidence="2">
    <location>
        <begin position="1"/>
        <end position="20"/>
    </location>
</feature>
<keyword evidence="4" id="KW-1185">Reference proteome</keyword>
<proteinExistence type="predicted"/>
<feature type="region of interest" description="Disordered" evidence="1">
    <location>
        <begin position="58"/>
        <end position="87"/>
    </location>
</feature>
<name>A0A9P5VE58_9FUNG</name>
<comment type="caution">
    <text evidence="3">The sequence shown here is derived from an EMBL/GenBank/DDBJ whole genome shotgun (WGS) entry which is preliminary data.</text>
</comment>
<evidence type="ECO:0000256" key="2">
    <source>
        <dbReference type="SAM" id="SignalP"/>
    </source>
</evidence>
<dbReference type="Proteomes" id="UP000748756">
    <property type="component" value="Unassembled WGS sequence"/>
</dbReference>
<evidence type="ECO:0000256" key="1">
    <source>
        <dbReference type="SAM" id="MobiDB-lite"/>
    </source>
</evidence>
<keyword evidence="2" id="KW-0732">Signal</keyword>
<accession>A0A9P5VE58</accession>
<evidence type="ECO:0000313" key="4">
    <source>
        <dbReference type="Proteomes" id="UP000748756"/>
    </source>
</evidence>
<dbReference type="EMBL" id="JAAAUQ010000110">
    <property type="protein sequence ID" value="KAF9154551.1"/>
    <property type="molecule type" value="Genomic_DNA"/>
</dbReference>
<feature type="chain" id="PRO_5040300618" evidence="2">
    <location>
        <begin position="21"/>
        <end position="211"/>
    </location>
</feature>
<dbReference type="OrthoDB" id="2431899at2759"/>
<evidence type="ECO:0000313" key="3">
    <source>
        <dbReference type="EMBL" id="KAF9154551.1"/>
    </source>
</evidence>
<sequence length="211" mass="23736">MKIPFSVATLVLAVASVVIAVPTPSRAAPIEDGDAQSAPPEMIKFLKEVGWLSANYSAHQKGPSNPSLNPPPRNGGSTKNSTQTIEKRAASSCNSISLYWYVRHPEWLRDELDKAEEAEHMFRLEVSPNKYTDKMYGARSQGAPPEFLETRLSYDGKWGVTHDRNYRTGKVSLVTNGQQRVYNLGGKFYEDYEEGYVIFSIAMYDCIQWFN</sequence>
<protein>
    <submittedName>
        <fullName evidence="3">Uncharacterized protein</fullName>
    </submittedName>
</protein>
<gene>
    <name evidence="3" type="ORF">BG015_000627</name>
</gene>
<organism evidence="3 4">
    <name type="scientific">Linnemannia schmuckeri</name>
    <dbReference type="NCBI Taxonomy" id="64567"/>
    <lineage>
        <taxon>Eukaryota</taxon>
        <taxon>Fungi</taxon>
        <taxon>Fungi incertae sedis</taxon>
        <taxon>Mucoromycota</taxon>
        <taxon>Mortierellomycotina</taxon>
        <taxon>Mortierellomycetes</taxon>
        <taxon>Mortierellales</taxon>
        <taxon>Mortierellaceae</taxon>
        <taxon>Linnemannia</taxon>
    </lineage>
</organism>